<evidence type="ECO:0000256" key="3">
    <source>
        <dbReference type="HAMAP-Rule" id="MF_00163"/>
    </source>
</evidence>
<evidence type="ECO:0000313" key="4">
    <source>
        <dbReference type="EMBL" id="MZL68289.1"/>
    </source>
</evidence>
<comment type="caution">
    <text evidence="5">The sequence shown here is derived from an EMBL/GenBank/DDBJ whole genome shotgun (WGS) entry which is preliminary data.</text>
</comment>
<feature type="binding site" evidence="3">
    <location>
        <position position="139"/>
    </location>
    <ligand>
        <name>Fe cation</name>
        <dbReference type="ChEBI" id="CHEBI:24875"/>
    </ligand>
</feature>
<dbReference type="NCBIfam" id="TIGR00079">
    <property type="entry name" value="pept_deformyl"/>
    <property type="match status" value="1"/>
</dbReference>
<comment type="catalytic activity">
    <reaction evidence="3">
        <text>N-terminal N-formyl-L-methionyl-[peptide] + H2O = N-terminal L-methionyl-[peptide] + formate</text>
        <dbReference type="Rhea" id="RHEA:24420"/>
        <dbReference type="Rhea" id="RHEA-COMP:10639"/>
        <dbReference type="Rhea" id="RHEA-COMP:10640"/>
        <dbReference type="ChEBI" id="CHEBI:15377"/>
        <dbReference type="ChEBI" id="CHEBI:15740"/>
        <dbReference type="ChEBI" id="CHEBI:49298"/>
        <dbReference type="ChEBI" id="CHEBI:64731"/>
        <dbReference type="EC" id="3.5.1.88"/>
    </reaction>
</comment>
<reference evidence="5" key="1">
    <citation type="submission" date="2016-11" db="EMBL/GenBank/DDBJ databases">
        <authorList>
            <person name="Varghese N."/>
            <person name="Submissions S."/>
        </authorList>
    </citation>
    <scope>NUCLEOTIDE SEQUENCE</scope>
    <source>
        <strain evidence="5">DSM 4029</strain>
    </source>
</reference>
<reference evidence="6" key="2">
    <citation type="submission" date="2016-11" db="EMBL/GenBank/DDBJ databases">
        <authorList>
            <person name="Jaros S."/>
            <person name="Januszkiewicz K."/>
            <person name="Wedrychowicz H."/>
        </authorList>
    </citation>
    <scope>NUCLEOTIDE SEQUENCE [LARGE SCALE GENOMIC DNA]</scope>
    <source>
        <strain evidence="6">DSM 4029</strain>
    </source>
</reference>
<dbReference type="InterPro" id="IPR023635">
    <property type="entry name" value="Peptide_deformylase"/>
</dbReference>
<proteinExistence type="inferred from homology"/>
<dbReference type="RefSeq" id="WP_021660015.1">
    <property type="nucleotide sequence ID" value="NZ_FQVY01000002.1"/>
</dbReference>
<keyword evidence="3" id="KW-0648">Protein biosynthesis</keyword>
<reference evidence="4 7" key="3">
    <citation type="journal article" date="2019" name="Nat. Med.">
        <title>A library of human gut bacterial isolates paired with longitudinal multiomics data enables mechanistic microbiome research.</title>
        <authorList>
            <person name="Poyet M."/>
            <person name="Groussin M."/>
            <person name="Gibbons S.M."/>
            <person name="Avila-Pacheco J."/>
            <person name="Jiang X."/>
            <person name="Kearney S.M."/>
            <person name="Perrotta A.R."/>
            <person name="Berdy B."/>
            <person name="Zhao S."/>
            <person name="Lieberman T.D."/>
            <person name="Swanson P.K."/>
            <person name="Smith M."/>
            <person name="Roesemann S."/>
            <person name="Alexander J.E."/>
            <person name="Rich S.A."/>
            <person name="Livny J."/>
            <person name="Vlamakis H."/>
            <person name="Clish C."/>
            <person name="Bullock K."/>
            <person name="Deik A."/>
            <person name="Scott J."/>
            <person name="Pierce K.A."/>
            <person name="Xavier R.J."/>
            <person name="Alm E.J."/>
        </authorList>
    </citation>
    <scope>NUCLEOTIDE SEQUENCE [LARGE SCALE GENOMIC DNA]</scope>
    <source>
        <strain evidence="4 7">BIOML-A2</strain>
    </source>
</reference>
<evidence type="ECO:0000256" key="2">
    <source>
        <dbReference type="ARBA" id="ARBA00023004"/>
    </source>
</evidence>
<dbReference type="NCBIfam" id="NF001159">
    <property type="entry name" value="PRK00150.1-3"/>
    <property type="match status" value="1"/>
</dbReference>
<feature type="active site" evidence="3">
    <location>
        <position position="136"/>
    </location>
</feature>
<keyword evidence="7" id="KW-1185">Reference proteome</keyword>
<dbReference type="CDD" id="cd00487">
    <property type="entry name" value="Pep_deformylase"/>
    <property type="match status" value="1"/>
</dbReference>
<keyword evidence="2 3" id="KW-0408">Iron</keyword>
<comment type="function">
    <text evidence="3">Removes the formyl group from the N-terminal Met of newly synthesized proteins. Requires at least a dipeptide for an efficient rate of reaction. N-terminal L-methionine is a prerequisite for activity but the enzyme has broad specificity at other positions.</text>
</comment>
<dbReference type="PIRSF" id="PIRSF004749">
    <property type="entry name" value="Pep_def"/>
    <property type="match status" value="1"/>
</dbReference>
<comment type="similarity">
    <text evidence="1 3">Belongs to the polypeptide deformylase family.</text>
</comment>
<dbReference type="PRINTS" id="PR01576">
    <property type="entry name" value="PDEFORMYLASE"/>
</dbReference>
<evidence type="ECO:0000313" key="5">
    <source>
        <dbReference type="EMBL" id="SHG22843.1"/>
    </source>
</evidence>
<keyword evidence="3 4" id="KW-0378">Hydrolase</keyword>
<dbReference type="PANTHER" id="PTHR10458:SF22">
    <property type="entry name" value="PEPTIDE DEFORMYLASE"/>
    <property type="match status" value="1"/>
</dbReference>
<name>A0AAQ1RWD4_9FIRM</name>
<dbReference type="SUPFAM" id="SSF56420">
    <property type="entry name" value="Peptide deformylase"/>
    <property type="match status" value="1"/>
</dbReference>
<feature type="binding site" evidence="3">
    <location>
        <position position="135"/>
    </location>
    <ligand>
        <name>Fe cation</name>
        <dbReference type="ChEBI" id="CHEBI:24875"/>
    </ligand>
</feature>
<dbReference type="EMBL" id="FQVY01000002">
    <property type="protein sequence ID" value="SHG22843.1"/>
    <property type="molecule type" value="Genomic_DNA"/>
</dbReference>
<evidence type="ECO:0000256" key="1">
    <source>
        <dbReference type="ARBA" id="ARBA00010759"/>
    </source>
</evidence>
<keyword evidence="3" id="KW-0479">Metal-binding</keyword>
<dbReference type="GO" id="GO:0042586">
    <property type="term" value="F:peptide deformylase activity"/>
    <property type="evidence" value="ECO:0007669"/>
    <property type="project" value="UniProtKB-UniRule"/>
</dbReference>
<dbReference type="EC" id="3.5.1.88" evidence="3"/>
<protein>
    <recommendedName>
        <fullName evidence="3">Peptide deformylase</fullName>
        <shortName evidence="3">PDF</shortName>
        <ecNumber evidence="3">3.5.1.88</ecNumber>
    </recommendedName>
    <alternativeName>
        <fullName evidence="3">Polypeptide deformylase</fullName>
    </alternativeName>
</protein>
<sequence>MALREIRKKGDPLLKKPSREVGEIDGRVRQLLEDMEETLRQVGGAGIAAPQVGVLRRLVVILPWEESGLEQPLFLVNPRLAAAEGAQECMEGCLSNPGWWGKTIRPQRVRVEALDREGTPISIEGEGALAKCLCHELDHLDGVVFWEKAICQVFPQEQSQ</sequence>
<feature type="binding site" evidence="3">
    <location>
        <position position="93"/>
    </location>
    <ligand>
        <name>Fe cation</name>
        <dbReference type="ChEBI" id="CHEBI:24875"/>
    </ligand>
</feature>
<accession>A0AAQ1RWD4</accession>
<comment type="cofactor">
    <cofactor evidence="3">
        <name>Fe(2+)</name>
        <dbReference type="ChEBI" id="CHEBI:29033"/>
    </cofactor>
    <text evidence="3">Binds 1 Fe(2+) ion.</text>
</comment>
<dbReference type="EMBL" id="WWVX01000001">
    <property type="protein sequence ID" value="MZL68289.1"/>
    <property type="molecule type" value="Genomic_DNA"/>
</dbReference>
<evidence type="ECO:0000313" key="6">
    <source>
        <dbReference type="Proteomes" id="UP000184089"/>
    </source>
</evidence>
<dbReference type="GO" id="GO:0006412">
    <property type="term" value="P:translation"/>
    <property type="evidence" value="ECO:0007669"/>
    <property type="project" value="UniProtKB-UniRule"/>
</dbReference>
<dbReference type="AlphaFoldDB" id="A0AAQ1RWD4"/>
<dbReference type="GO" id="GO:0046872">
    <property type="term" value="F:metal ion binding"/>
    <property type="evidence" value="ECO:0007669"/>
    <property type="project" value="UniProtKB-KW"/>
</dbReference>
<dbReference type="Pfam" id="PF01327">
    <property type="entry name" value="Pep_deformylase"/>
    <property type="match status" value="1"/>
</dbReference>
<dbReference type="HAMAP" id="MF_00163">
    <property type="entry name" value="Pep_deformylase"/>
    <property type="match status" value="1"/>
</dbReference>
<dbReference type="InterPro" id="IPR036821">
    <property type="entry name" value="Peptide_deformylase_sf"/>
</dbReference>
<dbReference type="Proteomes" id="UP000474718">
    <property type="component" value="Unassembled WGS sequence"/>
</dbReference>
<dbReference type="Gene3D" id="3.90.45.10">
    <property type="entry name" value="Peptide deformylase"/>
    <property type="match status" value="1"/>
</dbReference>
<organism evidence="5 6">
    <name type="scientific">Bittarella massiliensis</name>
    <name type="common">ex Durand et al. 2017</name>
    <dbReference type="NCBI Taxonomy" id="1720313"/>
    <lineage>
        <taxon>Bacteria</taxon>
        <taxon>Bacillati</taxon>
        <taxon>Bacillota</taxon>
        <taxon>Clostridia</taxon>
        <taxon>Eubacteriales</taxon>
        <taxon>Oscillospiraceae</taxon>
        <taxon>Bittarella (ex Durand et al. 2017)</taxon>
    </lineage>
</organism>
<dbReference type="PANTHER" id="PTHR10458">
    <property type="entry name" value="PEPTIDE DEFORMYLASE"/>
    <property type="match status" value="1"/>
</dbReference>
<gene>
    <name evidence="3 4" type="primary">def</name>
    <name evidence="4" type="ORF">GT747_00670</name>
    <name evidence="5" type="ORF">SAMN05444424_1961</name>
</gene>
<evidence type="ECO:0000313" key="7">
    <source>
        <dbReference type="Proteomes" id="UP000474718"/>
    </source>
</evidence>
<dbReference type="Proteomes" id="UP000184089">
    <property type="component" value="Unassembled WGS sequence"/>
</dbReference>